<dbReference type="Pfam" id="PF00644">
    <property type="entry name" value="PARP"/>
    <property type="match status" value="1"/>
</dbReference>
<keyword evidence="2" id="KW-0217">Developmental protein</keyword>
<keyword evidence="4" id="KW-0539">Nucleus</keyword>
<dbReference type="Proteomes" id="UP001085076">
    <property type="component" value="Miscellaneous, Linkage group lg05"/>
</dbReference>
<dbReference type="OrthoDB" id="6133115at2759"/>
<evidence type="ECO:0000256" key="3">
    <source>
        <dbReference type="ARBA" id="ARBA00023016"/>
    </source>
</evidence>
<dbReference type="GO" id="GO:0005634">
    <property type="term" value="C:nucleus"/>
    <property type="evidence" value="ECO:0007669"/>
    <property type="project" value="UniProtKB-SubCell"/>
</dbReference>
<evidence type="ECO:0000259" key="6">
    <source>
        <dbReference type="PROSITE" id="PS51879"/>
    </source>
</evidence>
<dbReference type="SUPFAM" id="SSF56399">
    <property type="entry name" value="ADP-ribosylation"/>
    <property type="match status" value="1"/>
</dbReference>
<dbReference type="InterPro" id="IPR012317">
    <property type="entry name" value="Poly(ADP-ribose)pol_cat_dom"/>
</dbReference>
<dbReference type="AlphaFoldDB" id="A0A9D5HC98"/>
<dbReference type="InterPro" id="IPR044964">
    <property type="entry name" value="RCD1/SRO1-5"/>
</dbReference>
<dbReference type="InterPro" id="IPR057823">
    <property type="entry name" value="WWE_RCD1"/>
</dbReference>
<dbReference type="Gene3D" id="3.90.228.10">
    <property type="match status" value="1"/>
</dbReference>
<dbReference type="PROSITE" id="PS51879">
    <property type="entry name" value="RST"/>
    <property type="match status" value="1"/>
</dbReference>
<name>A0A9D5HC98_9LILI</name>
<dbReference type="PANTHER" id="PTHR32263:SF5">
    <property type="entry name" value="INACTIVE POLY [ADP-RIBOSE] POLYMERASE SRO1-RELATED"/>
    <property type="match status" value="1"/>
</dbReference>
<evidence type="ECO:0000256" key="4">
    <source>
        <dbReference type="ARBA" id="ARBA00023242"/>
    </source>
</evidence>
<dbReference type="GO" id="GO:0003950">
    <property type="term" value="F:NAD+ poly-ADP-ribosyltransferase activity"/>
    <property type="evidence" value="ECO:0007669"/>
    <property type="project" value="InterPro"/>
</dbReference>
<feature type="domain" description="PARP catalytic" evidence="5">
    <location>
        <begin position="247"/>
        <end position="470"/>
    </location>
</feature>
<evidence type="ECO:0000256" key="2">
    <source>
        <dbReference type="ARBA" id="ARBA00022473"/>
    </source>
</evidence>
<protein>
    <recommendedName>
        <fullName evidence="9">PARP</fullName>
    </recommendedName>
</protein>
<organism evidence="7 8">
    <name type="scientific">Dioscorea zingiberensis</name>
    <dbReference type="NCBI Taxonomy" id="325984"/>
    <lineage>
        <taxon>Eukaryota</taxon>
        <taxon>Viridiplantae</taxon>
        <taxon>Streptophyta</taxon>
        <taxon>Embryophyta</taxon>
        <taxon>Tracheophyta</taxon>
        <taxon>Spermatophyta</taxon>
        <taxon>Magnoliopsida</taxon>
        <taxon>Liliopsida</taxon>
        <taxon>Dioscoreales</taxon>
        <taxon>Dioscoreaceae</taxon>
        <taxon>Dioscorea</taxon>
    </lineage>
</organism>
<keyword evidence="3" id="KW-0346">Stress response</keyword>
<accession>A0A9D5HC98</accession>
<dbReference type="EMBL" id="JAGGNH010000005">
    <property type="protein sequence ID" value="KAJ0970863.1"/>
    <property type="molecule type" value="Genomic_DNA"/>
</dbReference>
<gene>
    <name evidence="7" type="ORF">J5N97_018822</name>
</gene>
<reference evidence="7" key="1">
    <citation type="submission" date="2021-03" db="EMBL/GenBank/DDBJ databases">
        <authorList>
            <person name="Li Z."/>
            <person name="Yang C."/>
        </authorList>
    </citation>
    <scope>NUCLEOTIDE SEQUENCE</scope>
    <source>
        <strain evidence="7">Dzin_1.0</strain>
        <tissue evidence="7">Leaf</tissue>
    </source>
</reference>
<keyword evidence="8" id="KW-1185">Reference proteome</keyword>
<dbReference type="PANTHER" id="PTHR32263">
    <property type="entry name" value="INACTIVE POLY [ADP-RIBOSE] POLYMERASE SRO4-RELATED"/>
    <property type="match status" value="1"/>
</dbReference>
<evidence type="ECO:0000256" key="1">
    <source>
        <dbReference type="ARBA" id="ARBA00004123"/>
    </source>
</evidence>
<comment type="caution">
    <text evidence="7">The sequence shown here is derived from an EMBL/GenBank/DDBJ whole genome shotgun (WGS) entry which is preliminary data.</text>
</comment>
<evidence type="ECO:0000313" key="7">
    <source>
        <dbReference type="EMBL" id="KAJ0970863.1"/>
    </source>
</evidence>
<proteinExistence type="predicted"/>
<dbReference type="PROSITE" id="PS51059">
    <property type="entry name" value="PARP_CATALYTIC"/>
    <property type="match status" value="1"/>
</dbReference>
<sequence length="596" mass="66343">MEAQNVKVLDDKTKFVSDPKVMEAAATASNAYLAGSGHVLVQQPTIRAQSSVRCCSKIPAEGRKINSSCFQKQMVRNHQNFIKSGLPQRVLFYQDDAWKDFPGGIISVICEDFQRKKAITKVIIDNQHFSLDFLHMFCTALESGLCKPIAWIDVNGKCFFPELYPGFYVSSGCCCSDRGGTIHDTCEPNGMRELELQKVSVSAVGSSNSEQPDDDISSNAEQNEENFANYQKYDELHEKTGENEPCSLFPSNFTGFGPLQNKSTKPATGPDVYSAVQNILLVGLGKYICQKDVVGIFRTPLLDNSGQVRFKRFQEQVELTKAHRGNANVRYAWLASSKDAIEDVMLKGVMQMKMPSHGHFFGVGVHFAPANCSDICARYSDVDENGLVYMVLCRVIMGNVELVQLGSKQFQPSNGSFDSGVDDLQKPKHYVVWNTNIDTHIYPEFVVTFKMPSKAKECLIGKESISNLSGLTNSSSNPPQEGMCSSVTASMKTSQEKELVDSGRAARSPTSPWMPFSMLFAAISTKVLPEDMDLINTHYEEFKRKKMTRMDLVKKLRQIIGDKLLISTITRLQHKLPPIARSGGPKPWCKNYEAKS</sequence>
<reference evidence="7" key="2">
    <citation type="journal article" date="2022" name="Hortic Res">
        <title>The genome of Dioscorea zingiberensis sheds light on the biosynthesis, origin and evolution of the medicinally important diosgenin saponins.</title>
        <authorList>
            <person name="Li Y."/>
            <person name="Tan C."/>
            <person name="Li Z."/>
            <person name="Guo J."/>
            <person name="Li S."/>
            <person name="Chen X."/>
            <person name="Wang C."/>
            <person name="Dai X."/>
            <person name="Yang H."/>
            <person name="Song W."/>
            <person name="Hou L."/>
            <person name="Xu J."/>
            <person name="Tong Z."/>
            <person name="Xu A."/>
            <person name="Yuan X."/>
            <person name="Wang W."/>
            <person name="Yang Q."/>
            <person name="Chen L."/>
            <person name="Sun Z."/>
            <person name="Wang K."/>
            <person name="Pan B."/>
            <person name="Chen J."/>
            <person name="Bao Y."/>
            <person name="Liu F."/>
            <person name="Qi X."/>
            <person name="Gang D.R."/>
            <person name="Wen J."/>
            <person name="Li J."/>
        </authorList>
    </citation>
    <scope>NUCLEOTIDE SEQUENCE</scope>
    <source>
        <strain evidence="7">Dzin_1.0</strain>
    </source>
</reference>
<feature type="domain" description="RST" evidence="6">
    <location>
        <begin position="507"/>
        <end position="578"/>
    </location>
</feature>
<evidence type="ECO:0000259" key="5">
    <source>
        <dbReference type="PROSITE" id="PS51059"/>
    </source>
</evidence>
<evidence type="ECO:0000313" key="8">
    <source>
        <dbReference type="Proteomes" id="UP001085076"/>
    </source>
</evidence>
<dbReference type="Pfam" id="PF23467">
    <property type="entry name" value="WWE_5"/>
    <property type="match status" value="1"/>
</dbReference>
<dbReference type="InterPro" id="IPR022003">
    <property type="entry name" value="RST"/>
</dbReference>
<dbReference type="Pfam" id="PF12174">
    <property type="entry name" value="RST"/>
    <property type="match status" value="1"/>
</dbReference>
<evidence type="ECO:0008006" key="9">
    <source>
        <dbReference type="Google" id="ProtNLM"/>
    </source>
</evidence>
<comment type="subcellular location">
    <subcellularLocation>
        <location evidence="1">Nucleus</location>
    </subcellularLocation>
</comment>